<dbReference type="STRING" id="868864.Dester_0145"/>
<proteinExistence type="predicted"/>
<organism evidence="1 2">
    <name type="scientific">Desulfurobacterium thermolithotrophum (strain DSM 11699 / BSA)</name>
    <dbReference type="NCBI Taxonomy" id="868864"/>
    <lineage>
        <taxon>Bacteria</taxon>
        <taxon>Pseudomonadati</taxon>
        <taxon>Aquificota</taxon>
        <taxon>Aquificia</taxon>
        <taxon>Desulfurobacteriales</taxon>
        <taxon>Desulfurobacteriaceae</taxon>
        <taxon>Desulfurobacterium</taxon>
    </lineage>
</organism>
<evidence type="ECO:0000313" key="2">
    <source>
        <dbReference type="Proteomes" id="UP000007102"/>
    </source>
</evidence>
<dbReference type="Proteomes" id="UP000007102">
    <property type="component" value="Chromosome"/>
</dbReference>
<sequence length="93" mass="11060">MCKEKVVERFRELQRKLKEVYPDVDVALCELLGRRWSFVEGGSSNLSPFVKRIKVIERFGISIFYENSQDNLKEIIDFIRGYFNGDFFKEITK</sequence>
<dbReference type="KEGG" id="dte:Dester_0145"/>
<reference evidence="1 2" key="1">
    <citation type="journal article" date="2011" name="Stand. Genomic Sci.">
        <title>Complete genome sequence of the thermophilic sulfur-reducer Desulfurobacterium thermolithotrophum type strain (BSA(T)) from a deep-sea hydrothermal vent.</title>
        <authorList>
            <person name="Goker M."/>
            <person name="Daligault H."/>
            <person name="Mwirichia R."/>
            <person name="Lapidus A."/>
            <person name="Lucas S."/>
            <person name="Deshpande S."/>
            <person name="Pagani I."/>
            <person name="Tapia R."/>
            <person name="Cheng J.F."/>
            <person name="Goodwin L."/>
            <person name="Pitluck S."/>
            <person name="Liolios K."/>
            <person name="Ivanova N."/>
            <person name="Mavromatis K."/>
            <person name="Mikhailova N."/>
            <person name="Pati A."/>
            <person name="Chen A."/>
            <person name="Palaniappan K."/>
            <person name="Han C."/>
            <person name="Land M."/>
            <person name="Hauser L."/>
            <person name="Pan C."/>
            <person name="Brambilla E.M."/>
            <person name="Rohde M."/>
            <person name="Spring S."/>
            <person name="Sikorski J."/>
            <person name="Wirth R."/>
            <person name="Detter J.C."/>
            <person name="Woyke T."/>
            <person name="Bristow J."/>
            <person name="Eisen J.A."/>
            <person name="Markowitz V."/>
            <person name="Hugenholtz P."/>
            <person name="Kyrpides N.C."/>
            <person name="Klenk H.P."/>
        </authorList>
    </citation>
    <scope>NUCLEOTIDE SEQUENCE [LARGE SCALE GENOMIC DNA]</scope>
    <source>
        <strain evidence="2">DSM 11699 / BSA</strain>
    </source>
</reference>
<reference evidence="2" key="2">
    <citation type="submission" date="2011-02" db="EMBL/GenBank/DDBJ databases">
        <title>The complete genome of Desulfurobacterium thermolithotrophum DSM 11699.</title>
        <authorList>
            <consortium name="US DOE Joint Genome Institute (JGI-PGF)"/>
            <person name="Lucas S."/>
            <person name="Copeland A."/>
            <person name="Lapidus A."/>
            <person name="Bruce D."/>
            <person name="Goodwin L."/>
            <person name="Pitluck S."/>
            <person name="Kyrpides N."/>
            <person name="Mavromatis K."/>
            <person name="Pagani I."/>
            <person name="Ivanova N."/>
            <person name="Mikhailova N."/>
            <person name="Daligault H."/>
            <person name="Detter J.C."/>
            <person name="Tapia R."/>
            <person name="Han C."/>
            <person name="Land M."/>
            <person name="Hauser L."/>
            <person name="Markowitz V."/>
            <person name="Cheng J.-F."/>
            <person name="Hugenholtz P."/>
            <person name="Woyke T."/>
            <person name="Wu D."/>
            <person name="Spring S."/>
            <person name="Brambilla E."/>
            <person name="Klenk H.-P."/>
            <person name="Eisen J.A."/>
        </authorList>
    </citation>
    <scope>NUCLEOTIDE SEQUENCE [LARGE SCALE GENOMIC DNA]</scope>
    <source>
        <strain evidence="2">DSM 11699 / BSA</strain>
    </source>
</reference>
<dbReference type="OrthoDB" id="14958at2"/>
<accession>F0S0Z9</accession>
<dbReference type="AlphaFoldDB" id="F0S0Z9"/>
<keyword evidence="2" id="KW-1185">Reference proteome</keyword>
<dbReference type="InParanoid" id="F0S0Z9"/>
<dbReference type="HOGENOM" id="CLU_2394976_0_0_0"/>
<gene>
    <name evidence="1" type="ordered locus">Dester_0145</name>
</gene>
<evidence type="ECO:0000313" key="1">
    <source>
        <dbReference type="EMBL" id="ADY72803.1"/>
    </source>
</evidence>
<dbReference type="EMBL" id="CP002543">
    <property type="protein sequence ID" value="ADY72803.1"/>
    <property type="molecule type" value="Genomic_DNA"/>
</dbReference>
<dbReference type="RefSeq" id="WP_013637763.1">
    <property type="nucleotide sequence ID" value="NC_015185.1"/>
</dbReference>
<protein>
    <submittedName>
        <fullName evidence="1">Uncharacterized protein</fullName>
    </submittedName>
</protein>
<name>F0S0Z9_DESTD</name>